<evidence type="ECO:0000313" key="1">
    <source>
        <dbReference type="EMBL" id="KAF8483994.1"/>
    </source>
</evidence>
<organism evidence="1 2">
    <name type="scientific">Russula ochroleuca</name>
    <dbReference type="NCBI Taxonomy" id="152965"/>
    <lineage>
        <taxon>Eukaryota</taxon>
        <taxon>Fungi</taxon>
        <taxon>Dikarya</taxon>
        <taxon>Basidiomycota</taxon>
        <taxon>Agaricomycotina</taxon>
        <taxon>Agaricomycetes</taxon>
        <taxon>Russulales</taxon>
        <taxon>Russulaceae</taxon>
        <taxon>Russula</taxon>
    </lineage>
</organism>
<proteinExistence type="predicted"/>
<dbReference type="EMBL" id="WHVB01000004">
    <property type="protein sequence ID" value="KAF8483994.1"/>
    <property type="molecule type" value="Genomic_DNA"/>
</dbReference>
<gene>
    <name evidence="1" type="ORF">DFH94DRAFT_333959</name>
</gene>
<accession>A0A9P5TBU0</accession>
<reference evidence="1" key="1">
    <citation type="submission" date="2019-10" db="EMBL/GenBank/DDBJ databases">
        <authorList>
            <consortium name="DOE Joint Genome Institute"/>
            <person name="Kuo A."/>
            <person name="Miyauchi S."/>
            <person name="Kiss E."/>
            <person name="Drula E."/>
            <person name="Kohler A."/>
            <person name="Sanchez-Garcia M."/>
            <person name="Andreopoulos B."/>
            <person name="Barry K.W."/>
            <person name="Bonito G."/>
            <person name="Buee M."/>
            <person name="Carver A."/>
            <person name="Chen C."/>
            <person name="Cichocki N."/>
            <person name="Clum A."/>
            <person name="Culley D."/>
            <person name="Crous P.W."/>
            <person name="Fauchery L."/>
            <person name="Girlanda M."/>
            <person name="Hayes R."/>
            <person name="Keri Z."/>
            <person name="LaButti K."/>
            <person name="Lipzen A."/>
            <person name="Lombard V."/>
            <person name="Magnuson J."/>
            <person name="Maillard F."/>
            <person name="Morin E."/>
            <person name="Murat C."/>
            <person name="Nolan M."/>
            <person name="Ohm R."/>
            <person name="Pangilinan J."/>
            <person name="Pereira M."/>
            <person name="Perotto S."/>
            <person name="Peter M."/>
            <person name="Riley R."/>
            <person name="Sitrit Y."/>
            <person name="Stielow B."/>
            <person name="Szollosi G."/>
            <person name="Zifcakova L."/>
            <person name="Stursova M."/>
            <person name="Spatafora J.W."/>
            <person name="Tedersoo L."/>
            <person name="Vaario L.-M."/>
            <person name="Yamada A."/>
            <person name="Yan M."/>
            <person name="Wang P."/>
            <person name="Xu J."/>
            <person name="Bruns T."/>
            <person name="Baldrian P."/>
            <person name="Vilgalys R."/>
            <person name="Henrissat B."/>
            <person name="Grigoriev I.V."/>
            <person name="Hibbett D."/>
            <person name="Nagy L.G."/>
            <person name="Martin F.M."/>
        </authorList>
    </citation>
    <scope>NUCLEOTIDE SEQUENCE</scope>
    <source>
        <strain evidence="1">Prilba</strain>
    </source>
</reference>
<comment type="caution">
    <text evidence="1">The sequence shown here is derived from an EMBL/GenBank/DDBJ whole genome shotgun (WGS) entry which is preliminary data.</text>
</comment>
<keyword evidence="2" id="KW-1185">Reference proteome</keyword>
<protein>
    <submittedName>
        <fullName evidence="1">Uncharacterized protein</fullName>
    </submittedName>
</protein>
<dbReference type="Proteomes" id="UP000759537">
    <property type="component" value="Unassembled WGS sequence"/>
</dbReference>
<dbReference type="AlphaFoldDB" id="A0A9P5TBU0"/>
<evidence type="ECO:0000313" key="2">
    <source>
        <dbReference type="Proteomes" id="UP000759537"/>
    </source>
</evidence>
<name>A0A9P5TBU0_9AGAM</name>
<dbReference type="OrthoDB" id="2625791at2759"/>
<reference evidence="1" key="2">
    <citation type="journal article" date="2020" name="Nat. Commun.">
        <title>Large-scale genome sequencing of mycorrhizal fungi provides insights into the early evolution of symbiotic traits.</title>
        <authorList>
            <person name="Miyauchi S."/>
            <person name="Kiss E."/>
            <person name="Kuo A."/>
            <person name="Drula E."/>
            <person name="Kohler A."/>
            <person name="Sanchez-Garcia M."/>
            <person name="Morin E."/>
            <person name="Andreopoulos B."/>
            <person name="Barry K.W."/>
            <person name="Bonito G."/>
            <person name="Buee M."/>
            <person name="Carver A."/>
            <person name="Chen C."/>
            <person name="Cichocki N."/>
            <person name="Clum A."/>
            <person name="Culley D."/>
            <person name="Crous P.W."/>
            <person name="Fauchery L."/>
            <person name="Girlanda M."/>
            <person name="Hayes R.D."/>
            <person name="Keri Z."/>
            <person name="LaButti K."/>
            <person name="Lipzen A."/>
            <person name="Lombard V."/>
            <person name="Magnuson J."/>
            <person name="Maillard F."/>
            <person name="Murat C."/>
            <person name="Nolan M."/>
            <person name="Ohm R.A."/>
            <person name="Pangilinan J."/>
            <person name="Pereira M.F."/>
            <person name="Perotto S."/>
            <person name="Peter M."/>
            <person name="Pfister S."/>
            <person name="Riley R."/>
            <person name="Sitrit Y."/>
            <person name="Stielow J.B."/>
            <person name="Szollosi G."/>
            <person name="Zifcakova L."/>
            <person name="Stursova M."/>
            <person name="Spatafora J.W."/>
            <person name="Tedersoo L."/>
            <person name="Vaario L.M."/>
            <person name="Yamada A."/>
            <person name="Yan M."/>
            <person name="Wang P."/>
            <person name="Xu J."/>
            <person name="Bruns T."/>
            <person name="Baldrian P."/>
            <person name="Vilgalys R."/>
            <person name="Dunand C."/>
            <person name="Henrissat B."/>
            <person name="Grigoriev I.V."/>
            <person name="Hibbett D."/>
            <person name="Nagy L.G."/>
            <person name="Martin F.M."/>
        </authorList>
    </citation>
    <scope>NUCLEOTIDE SEQUENCE</scope>
    <source>
        <strain evidence="1">Prilba</strain>
    </source>
</reference>
<sequence length="216" mass="24573">MDREDLSLLLSEVRNLANSMDSSGLRETDLEDLKLPEGSELKLRLQKRDRVMDKVKTVLDNYDSFFSALASTNSIAAPLYGGLKCIVTIASAKAEILDEVICGLNVTLDALPLLNRSKRMMSVSDEESRAIISAFKDFVAFMQILRGYVGEKHESIITKFKRMARSQNIPDKLRAAREKMQTALSTAHFATFVKYAEDERRTYICERNYSFSYLQY</sequence>